<reference evidence="1 2" key="1">
    <citation type="submission" date="2015-11" db="EMBL/GenBank/DDBJ databases">
        <title>Exploring the genomic traits of fungus-feeding bacterial genus Collimonas.</title>
        <authorList>
            <person name="Song C."/>
            <person name="Schmidt R."/>
            <person name="de Jager V."/>
            <person name="Krzyzanowska D."/>
            <person name="Jongedijk E."/>
            <person name="Cankar K."/>
            <person name="Beekwilder J."/>
            <person name="van Veen A."/>
            <person name="de Boer W."/>
            <person name="van Veen J.A."/>
            <person name="Garbeva P."/>
        </authorList>
    </citation>
    <scope>NUCLEOTIDE SEQUENCE [LARGE SCALE GENOMIC DNA]</scope>
    <source>
        <strain evidence="1 2">Ter291</strain>
    </source>
</reference>
<dbReference type="EMBL" id="CP013236">
    <property type="protein sequence ID" value="AMP16321.1"/>
    <property type="molecule type" value="Genomic_DNA"/>
</dbReference>
<dbReference type="Proteomes" id="UP000074914">
    <property type="component" value="Chromosome"/>
</dbReference>
<dbReference type="Gene3D" id="3.30.70.1290">
    <property type="entry name" value="Transposase IS200-like"/>
    <property type="match status" value="1"/>
</dbReference>
<accession>A0ABM5ZBT0</accession>
<evidence type="ECO:0000313" key="2">
    <source>
        <dbReference type="Proteomes" id="UP000074914"/>
    </source>
</evidence>
<keyword evidence="2" id="KW-1185">Reference proteome</keyword>
<proteinExistence type="predicted"/>
<name>A0ABM5ZBT0_9BURK</name>
<gene>
    <name evidence="1" type="ORF">CPter291_4088</name>
</gene>
<evidence type="ECO:0000313" key="1">
    <source>
        <dbReference type="EMBL" id="AMP16321.1"/>
    </source>
</evidence>
<organism evidence="1 2">
    <name type="scientific">Collimonas pratensis</name>
    <dbReference type="NCBI Taxonomy" id="279113"/>
    <lineage>
        <taxon>Bacteria</taxon>
        <taxon>Pseudomonadati</taxon>
        <taxon>Pseudomonadota</taxon>
        <taxon>Betaproteobacteria</taxon>
        <taxon>Burkholderiales</taxon>
        <taxon>Oxalobacteraceae</taxon>
        <taxon>Collimonas</taxon>
    </lineage>
</organism>
<protein>
    <recommendedName>
        <fullName evidence="3">Transposase</fullName>
    </recommendedName>
</protein>
<sequence>MNPVKHGHVQRAVDWPYSTFHRYLRQGLLAADWAGDADFDMGCE</sequence>
<dbReference type="InterPro" id="IPR036515">
    <property type="entry name" value="Transposase_17_sf"/>
</dbReference>
<evidence type="ECO:0008006" key="3">
    <source>
        <dbReference type="Google" id="ProtNLM"/>
    </source>
</evidence>